<reference evidence="1 2" key="1">
    <citation type="submission" date="2022-04" db="EMBL/GenBank/DDBJ databases">
        <title>Positive selection, recombination, and allopatry shape intraspecific diversity of widespread and dominant cyanobacteria.</title>
        <authorList>
            <person name="Wei J."/>
            <person name="Shu W."/>
            <person name="Hu C."/>
        </authorList>
    </citation>
    <scope>NUCLEOTIDE SEQUENCE [LARGE SCALE GENOMIC DNA]</scope>
    <source>
        <strain evidence="1 2">GB2-A4</strain>
    </source>
</reference>
<dbReference type="EMBL" id="JAMPKM010000015">
    <property type="protein sequence ID" value="MEP0819511.1"/>
    <property type="molecule type" value="Genomic_DNA"/>
</dbReference>
<evidence type="ECO:0000313" key="2">
    <source>
        <dbReference type="Proteomes" id="UP001464891"/>
    </source>
</evidence>
<organism evidence="1 2">
    <name type="scientific">Trichocoleus desertorum GB2-A4</name>
    <dbReference type="NCBI Taxonomy" id="2933944"/>
    <lineage>
        <taxon>Bacteria</taxon>
        <taxon>Bacillati</taxon>
        <taxon>Cyanobacteriota</taxon>
        <taxon>Cyanophyceae</taxon>
        <taxon>Leptolyngbyales</taxon>
        <taxon>Trichocoleusaceae</taxon>
        <taxon>Trichocoleus</taxon>
    </lineage>
</organism>
<protein>
    <submittedName>
        <fullName evidence="1">Uncharacterized protein</fullName>
    </submittedName>
</protein>
<dbReference type="Proteomes" id="UP001464891">
    <property type="component" value="Unassembled WGS sequence"/>
</dbReference>
<name>A0ABV0JCK6_9CYAN</name>
<dbReference type="RefSeq" id="WP_190440392.1">
    <property type="nucleotide sequence ID" value="NZ_JAMPKM010000015.1"/>
</dbReference>
<keyword evidence="2" id="KW-1185">Reference proteome</keyword>
<comment type="caution">
    <text evidence="1">The sequence shown here is derived from an EMBL/GenBank/DDBJ whole genome shotgun (WGS) entry which is preliminary data.</text>
</comment>
<accession>A0ABV0JCK6</accession>
<proteinExistence type="predicted"/>
<sequence length="89" mass="10184">MDSAVEYANRVEQCRLLLSAIAPQQIVEVLQEQMAFEAEEMEESELEEGITEMLWDYPCFITSAKVNSKTQSMFRSSLNSNKSSKQLEN</sequence>
<evidence type="ECO:0000313" key="1">
    <source>
        <dbReference type="EMBL" id="MEP0819511.1"/>
    </source>
</evidence>
<gene>
    <name evidence="1" type="ORF">NC998_20650</name>
</gene>